<feature type="compositionally biased region" description="Polar residues" evidence="5">
    <location>
        <begin position="372"/>
        <end position="384"/>
    </location>
</feature>
<dbReference type="Pfam" id="PF19236">
    <property type="entry name" value="ADAMTS_CR_3"/>
    <property type="match status" value="1"/>
</dbReference>
<evidence type="ECO:0000256" key="4">
    <source>
        <dbReference type="ARBA" id="ARBA00022737"/>
    </source>
</evidence>
<dbReference type="InterPro" id="IPR000884">
    <property type="entry name" value="TSP1_rpt"/>
</dbReference>
<evidence type="ECO:0000256" key="1">
    <source>
        <dbReference type="ARBA" id="ARBA00004613"/>
    </source>
</evidence>
<reference evidence="8" key="1">
    <citation type="thesis" date="2020" institute="ProQuest LLC" country="789 East Eisenhower Parkway, Ann Arbor, MI, USA">
        <title>Comparative Genomics and Chromosome Evolution.</title>
        <authorList>
            <person name="Mudd A.B."/>
        </authorList>
    </citation>
    <scope>NUCLEOTIDE SEQUENCE</scope>
    <source>
        <strain evidence="8">HN-11 Male</strain>
        <tissue evidence="8">Kidney and liver</tissue>
    </source>
</reference>
<name>A0A8J6F2K7_ELECQ</name>
<dbReference type="GO" id="GO:0006508">
    <property type="term" value="P:proteolysis"/>
    <property type="evidence" value="ECO:0007669"/>
    <property type="project" value="TreeGrafter"/>
</dbReference>
<evidence type="ECO:0000256" key="2">
    <source>
        <dbReference type="ARBA" id="ARBA00022525"/>
    </source>
</evidence>
<evidence type="ECO:0000256" key="5">
    <source>
        <dbReference type="SAM" id="MobiDB-lite"/>
    </source>
</evidence>
<dbReference type="SMART" id="SM00209">
    <property type="entry name" value="TSP1"/>
    <property type="match status" value="7"/>
</dbReference>
<dbReference type="GO" id="GO:0031012">
    <property type="term" value="C:extracellular matrix"/>
    <property type="evidence" value="ECO:0007669"/>
    <property type="project" value="TreeGrafter"/>
</dbReference>
<dbReference type="GO" id="GO:0005576">
    <property type="term" value="C:extracellular region"/>
    <property type="evidence" value="ECO:0007669"/>
    <property type="project" value="UniProtKB-SubCell"/>
</dbReference>
<evidence type="ECO:0000313" key="9">
    <source>
        <dbReference type="Proteomes" id="UP000770717"/>
    </source>
</evidence>
<dbReference type="PANTHER" id="PTHR13723">
    <property type="entry name" value="ADAMTS A DISINTEGRIN AND METALLOPROTEASE WITH THROMBOSPONDIN MOTIFS PROTEASE"/>
    <property type="match status" value="1"/>
</dbReference>
<dbReference type="Pfam" id="PF19030">
    <property type="entry name" value="TSP1_ADAMTS"/>
    <property type="match status" value="6"/>
</dbReference>
<dbReference type="PANTHER" id="PTHR13723:SF144">
    <property type="entry name" value="ADAMTS-LIKE PROTEIN 4"/>
    <property type="match status" value="1"/>
</dbReference>
<dbReference type="PROSITE" id="PS50900">
    <property type="entry name" value="PLAC"/>
    <property type="match status" value="1"/>
</dbReference>
<dbReference type="OrthoDB" id="10062690at2759"/>
<dbReference type="GO" id="GO:0030198">
    <property type="term" value="P:extracellular matrix organization"/>
    <property type="evidence" value="ECO:0007669"/>
    <property type="project" value="TreeGrafter"/>
</dbReference>
<feature type="region of interest" description="Disordered" evidence="5">
    <location>
        <begin position="440"/>
        <end position="491"/>
    </location>
</feature>
<feature type="region of interest" description="Disordered" evidence="5">
    <location>
        <begin position="304"/>
        <end position="384"/>
    </location>
</feature>
<dbReference type="Gene3D" id="2.20.100.10">
    <property type="entry name" value="Thrombospondin type-1 (TSP1) repeat"/>
    <property type="match status" value="7"/>
</dbReference>
<dbReference type="PROSITE" id="PS50092">
    <property type="entry name" value="TSP1"/>
    <property type="match status" value="6"/>
</dbReference>
<evidence type="ECO:0000256" key="6">
    <source>
        <dbReference type="SAM" id="SignalP"/>
    </source>
</evidence>
<dbReference type="SUPFAM" id="SSF82895">
    <property type="entry name" value="TSP-1 type 1 repeat"/>
    <property type="match status" value="7"/>
</dbReference>
<dbReference type="InterPro" id="IPR010294">
    <property type="entry name" value="ADAMTS_spacer1"/>
</dbReference>
<gene>
    <name evidence="8" type="ORF">GDO78_010218</name>
</gene>
<dbReference type="EMBL" id="WNTK01000006">
    <property type="protein sequence ID" value="KAG9480833.1"/>
    <property type="molecule type" value="Genomic_DNA"/>
</dbReference>
<keyword evidence="9" id="KW-1185">Reference proteome</keyword>
<comment type="caution">
    <text evidence="8">The sequence shown here is derived from an EMBL/GenBank/DDBJ whole genome shotgun (WGS) entry which is preliminary data.</text>
</comment>
<comment type="subcellular location">
    <subcellularLocation>
        <location evidence="1">Secreted</location>
    </subcellularLocation>
</comment>
<evidence type="ECO:0000313" key="8">
    <source>
        <dbReference type="EMBL" id="KAG9480833.1"/>
    </source>
</evidence>
<dbReference type="InterPro" id="IPR045371">
    <property type="entry name" value="ADAMTS_CR_3"/>
</dbReference>
<dbReference type="InterPro" id="IPR050439">
    <property type="entry name" value="ADAMTS_ADAMTS-like"/>
</dbReference>
<feature type="chain" id="PRO_5035391829" description="PLAC domain-containing protein" evidence="6">
    <location>
        <begin position="20"/>
        <end position="1360"/>
    </location>
</feature>
<dbReference type="InterPro" id="IPR036383">
    <property type="entry name" value="TSP1_rpt_sf"/>
</dbReference>
<feature type="region of interest" description="Disordered" evidence="5">
    <location>
        <begin position="507"/>
        <end position="624"/>
    </location>
</feature>
<feature type="signal peptide" evidence="6">
    <location>
        <begin position="1"/>
        <end position="19"/>
    </location>
</feature>
<feature type="compositionally biased region" description="Basic and acidic residues" evidence="5">
    <location>
        <begin position="440"/>
        <end position="454"/>
    </location>
</feature>
<feature type="compositionally biased region" description="Basic residues" evidence="5">
    <location>
        <begin position="507"/>
        <end position="516"/>
    </location>
</feature>
<dbReference type="Pfam" id="PF08686">
    <property type="entry name" value="PLAC"/>
    <property type="match status" value="1"/>
</dbReference>
<dbReference type="Pfam" id="PF00090">
    <property type="entry name" value="TSP_1"/>
    <property type="match status" value="1"/>
</dbReference>
<feature type="domain" description="PLAC" evidence="7">
    <location>
        <begin position="1315"/>
        <end position="1352"/>
    </location>
</feature>
<organism evidence="8 9">
    <name type="scientific">Eleutherodactylus coqui</name>
    <name type="common">Puerto Rican coqui</name>
    <dbReference type="NCBI Taxonomy" id="57060"/>
    <lineage>
        <taxon>Eukaryota</taxon>
        <taxon>Metazoa</taxon>
        <taxon>Chordata</taxon>
        <taxon>Craniata</taxon>
        <taxon>Vertebrata</taxon>
        <taxon>Euteleostomi</taxon>
        <taxon>Amphibia</taxon>
        <taxon>Batrachia</taxon>
        <taxon>Anura</taxon>
        <taxon>Neobatrachia</taxon>
        <taxon>Hyloidea</taxon>
        <taxon>Eleutherodactylidae</taxon>
        <taxon>Eleutherodactylinae</taxon>
        <taxon>Eleutherodactylus</taxon>
        <taxon>Eleutherodactylus</taxon>
    </lineage>
</organism>
<dbReference type="EMBL" id="WNTK01000006">
    <property type="protein sequence ID" value="KAG9480834.1"/>
    <property type="molecule type" value="Genomic_DNA"/>
</dbReference>
<protein>
    <recommendedName>
        <fullName evidence="7">PLAC domain-containing protein</fullName>
    </recommendedName>
</protein>
<dbReference type="Pfam" id="PF05986">
    <property type="entry name" value="ADAMTS_spacer1"/>
    <property type="match status" value="1"/>
</dbReference>
<accession>A0A8J6F2K7</accession>
<keyword evidence="2" id="KW-0964">Secreted</keyword>
<sequence>MPNFQFLFLHLLILHLCHGSDKVPHRRSRQTIEDDSLENKIVGTWGSWGTWSSCSQTCGLGVIERSRTCLSPYQQVPWVARSEPNPHNIQPHSETPFRDERGNIFSMGPARSSYPLHVEREIAAPFVEPYIQRNPPPSRHNQFNRNVREETFAGGSQSSYSRRDQPPYHRSTSNRGRTAPQPPGTLWQPSPLDMPPRQDALRASETISIHRKPHQDVPFNRRNNSRVDDSSQPWPFFPDSIPLLKPDSWEETNPGPALPPLFPTKESRFSRRSRVRNVIKPGRYGYGKVPFALPLLTEKDESQRFKRHHKLMNVGTTASPRKERKKDLPATQKPLDDLGEPSSEAPGQANDFFDASSKKGTPSSRKSKRSSQPDQPSEKANSSAQMVLSGFQHRHLEGESSEHGSLVGGEADSASMVGRQAFNHSRIDINLRDALRDTRTERDDDEPLHPHENGNHSTLYGSRSRTSGGGEKLEKMIPSTHAPLLTRTSKPTPLRLVLQNTVIRKRVNSHHVISGKKSHDEKVAQPHRQGRTPLQNSDVTSDEVVENVQNGHKSDSSRRSRTRSQRQSPYRHSIDGSRTHPSIFRDHPSRPLQGDPWASLGRNPTLTFERGQDPRQGHHHNSEVPLSLYNPGTEEFHCAGPKKQFKSCTQEPCPVGQLDARTLQCSTFNNQEFMGRLYQWEAFTEVSGNQRCALNCRPIGYRFYVRHTEKVQDGTPCEAGSLDVCVDGQCLSPGCDGVLGSNSTLDTCGVCGGNGSTCKFITGTFKDTNIPIGYHKILEIPKGATQISVRELTWSPNYLALRNRSGKSIINGNWAVDPPGKYEAGSTVFTYTQPGREEQEGESFTAPGPTSEALHVYMIFQQDNPGVSFQYFISAPHDSDNPSHVPHVPQQEYGSLRLMPSSDSLPQTNVRNHPVEERHRVPPPQVRPPPPPPPRPAGTLQRNIRIPPLSAPPVHYWPEQPQYFWRRVGSTPCSITCGKGFWYPIYQCVSRSSLDEVDEEECDSSTKPFPQEEACNTQPCPAFWDMGDWSVCSRTCGNGIQHRQVLCRQMYANRTTMVHPQRCGHLVKPNVTQTCQLRICSHWEIQSNWTTCSVMCGLGQRTRYVRCVSNQGDVVGEGECSNRLRPRTNEVCDMGPCVRSWFHNEWSSTCSSECGPGIQRRSVFCLSSSPMDESQDGCPGNKPSDMRVCNSGPCERTIKWYTGPWSECSTDCDEGSQRRDVICVTKMGSDFNVTDASECAHLEKPPSLQSCNAGPCGSRWFTTPWSTCSQSCEGGVQVREVRCLAPDKTYSQQCDLDSKPEEKKACNPQPCSSVLDDNCRDRYHNCAVVVQARLCVYAYYKQACCSSCAHSLQRRTSESR</sequence>
<dbReference type="Proteomes" id="UP000770717">
    <property type="component" value="Unassembled WGS sequence"/>
</dbReference>
<feature type="compositionally biased region" description="Pro residues" evidence="5">
    <location>
        <begin position="922"/>
        <end position="936"/>
    </location>
</feature>
<proteinExistence type="predicted"/>
<dbReference type="FunFam" id="2.20.100.10:FF:000005">
    <property type="entry name" value="ADAM metallopeptidase with thrombospondin type 1 motif 9"/>
    <property type="match status" value="2"/>
</dbReference>
<feature type="compositionally biased region" description="Polar residues" evidence="5">
    <location>
        <begin position="455"/>
        <end position="466"/>
    </location>
</feature>
<feature type="compositionally biased region" description="Polar residues" evidence="5">
    <location>
        <begin position="901"/>
        <end position="911"/>
    </location>
</feature>
<dbReference type="GO" id="GO:0004222">
    <property type="term" value="F:metalloendopeptidase activity"/>
    <property type="evidence" value="ECO:0007669"/>
    <property type="project" value="TreeGrafter"/>
</dbReference>
<feature type="compositionally biased region" description="Basic and acidic residues" evidence="5">
    <location>
        <begin position="572"/>
        <end position="589"/>
    </location>
</feature>
<dbReference type="Gene3D" id="2.60.120.830">
    <property type="match status" value="1"/>
</dbReference>
<feature type="compositionally biased region" description="Basic and acidic residues" evidence="5">
    <location>
        <begin position="610"/>
        <end position="622"/>
    </location>
</feature>
<evidence type="ECO:0000256" key="3">
    <source>
        <dbReference type="ARBA" id="ARBA00022729"/>
    </source>
</evidence>
<keyword evidence="4" id="KW-0677">Repeat</keyword>
<evidence type="ECO:0000259" key="7">
    <source>
        <dbReference type="PROSITE" id="PS50900"/>
    </source>
</evidence>
<keyword evidence="3 6" id="KW-0732">Signal</keyword>
<feature type="region of interest" description="Disordered" evidence="5">
    <location>
        <begin position="897"/>
        <end position="942"/>
    </location>
</feature>
<dbReference type="FunFam" id="2.60.120.830:FF:000001">
    <property type="entry name" value="A disintegrin and metalloproteinase with thrombospondin motifs 1"/>
    <property type="match status" value="1"/>
</dbReference>
<feature type="region of interest" description="Disordered" evidence="5">
    <location>
        <begin position="151"/>
        <end position="233"/>
    </location>
</feature>
<dbReference type="InterPro" id="IPR010909">
    <property type="entry name" value="PLAC"/>
</dbReference>